<name>J3P764_GAET3</name>
<dbReference type="OrthoDB" id="10678694at2759"/>
<evidence type="ECO:0000256" key="1">
    <source>
        <dbReference type="SAM" id="MobiDB-lite"/>
    </source>
</evidence>
<feature type="compositionally biased region" description="Basic and acidic residues" evidence="1">
    <location>
        <begin position="378"/>
        <end position="387"/>
    </location>
</feature>
<accession>J3P764</accession>
<keyword evidence="4" id="KW-1185">Reference proteome</keyword>
<feature type="region of interest" description="Disordered" evidence="1">
    <location>
        <begin position="196"/>
        <end position="215"/>
    </location>
</feature>
<dbReference type="eggNOG" id="ENOG502RN5T">
    <property type="taxonomic scope" value="Eukaryota"/>
</dbReference>
<dbReference type="EnsemblFungi" id="EJT72495">
    <property type="protein sequence ID" value="EJT72495"/>
    <property type="gene ID" value="GGTG_09361"/>
</dbReference>
<reference evidence="3" key="5">
    <citation type="submission" date="2018-04" db="UniProtKB">
        <authorList>
            <consortium name="EnsemblFungi"/>
        </authorList>
    </citation>
    <scope>IDENTIFICATION</scope>
    <source>
        <strain evidence="3">R3-111a-1</strain>
    </source>
</reference>
<feature type="compositionally biased region" description="Polar residues" evidence="1">
    <location>
        <begin position="310"/>
        <end position="336"/>
    </location>
</feature>
<feature type="compositionally biased region" description="Low complexity" evidence="1">
    <location>
        <begin position="72"/>
        <end position="81"/>
    </location>
</feature>
<proteinExistence type="predicted"/>
<reference evidence="2" key="2">
    <citation type="submission" date="2010-07" db="EMBL/GenBank/DDBJ databases">
        <authorList>
            <consortium name="The Broad Institute Genome Sequencing Platform"/>
            <consortium name="Broad Institute Genome Sequencing Center for Infectious Disease"/>
            <person name="Ma L.-J."/>
            <person name="Dead R."/>
            <person name="Young S."/>
            <person name="Zeng Q."/>
            <person name="Koehrsen M."/>
            <person name="Alvarado L."/>
            <person name="Berlin A."/>
            <person name="Chapman S.B."/>
            <person name="Chen Z."/>
            <person name="Freedman E."/>
            <person name="Gellesch M."/>
            <person name="Goldberg J."/>
            <person name="Griggs A."/>
            <person name="Gujja S."/>
            <person name="Heilman E.R."/>
            <person name="Heiman D."/>
            <person name="Hepburn T."/>
            <person name="Howarth C."/>
            <person name="Jen D."/>
            <person name="Larson L."/>
            <person name="Mehta T."/>
            <person name="Neiman D."/>
            <person name="Pearson M."/>
            <person name="Roberts A."/>
            <person name="Saif S."/>
            <person name="Shea T."/>
            <person name="Shenoy N."/>
            <person name="Sisk P."/>
            <person name="Stolte C."/>
            <person name="Sykes S."/>
            <person name="Walk T."/>
            <person name="White J."/>
            <person name="Yandava C."/>
            <person name="Haas B."/>
            <person name="Nusbaum C."/>
            <person name="Birren B."/>
        </authorList>
    </citation>
    <scope>NUCLEOTIDE SEQUENCE</scope>
    <source>
        <strain evidence="2">R3-111a-1</strain>
    </source>
</reference>
<evidence type="ECO:0000313" key="4">
    <source>
        <dbReference type="Proteomes" id="UP000006039"/>
    </source>
</evidence>
<reference evidence="2" key="3">
    <citation type="submission" date="2010-09" db="EMBL/GenBank/DDBJ databases">
        <title>Annotation of Gaeumannomyces graminis var. tritici R3-111a-1.</title>
        <authorList>
            <consortium name="The Broad Institute Genome Sequencing Platform"/>
            <person name="Ma L.-J."/>
            <person name="Dead R."/>
            <person name="Young S.K."/>
            <person name="Zeng Q."/>
            <person name="Gargeya S."/>
            <person name="Fitzgerald M."/>
            <person name="Haas B."/>
            <person name="Abouelleil A."/>
            <person name="Alvarado L."/>
            <person name="Arachchi H.M."/>
            <person name="Berlin A."/>
            <person name="Brown A."/>
            <person name="Chapman S.B."/>
            <person name="Chen Z."/>
            <person name="Dunbar C."/>
            <person name="Freedman E."/>
            <person name="Gearin G."/>
            <person name="Gellesch M."/>
            <person name="Goldberg J."/>
            <person name="Griggs A."/>
            <person name="Gujja S."/>
            <person name="Heiman D."/>
            <person name="Howarth C."/>
            <person name="Larson L."/>
            <person name="Lui A."/>
            <person name="MacDonald P.J.P."/>
            <person name="Mehta T."/>
            <person name="Montmayeur A."/>
            <person name="Murphy C."/>
            <person name="Neiman D."/>
            <person name="Pearson M."/>
            <person name="Priest M."/>
            <person name="Roberts A."/>
            <person name="Saif S."/>
            <person name="Shea T."/>
            <person name="Shenoy N."/>
            <person name="Sisk P."/>
            <person name="Stolte C."/>
            <person name="Sykes S."/>
            <person name="Yandava C."/>
            <person name="Wortman J."/>
            <person name="Nusbaum C."/>
            <person name="Birren B."/>
        </authorList>
    </citation>
    <scope>NUCLEOTIDE SEQUENCE</scope>
    <source>
        <strain evidence="2">R3-111a-1</strain>
    </source>
</reference>
<reference evidence="3" key="4">
    <citation type="journal article" date="2015" name="G3 (Bethesda)">
        <title>Genome sequences of three phytopathogenic species of the Magnaporthaceae family of fungi.</title>
        <authorList>
            <person name="Okagaki L.H."/>
            <person name="Nunes C.C."/>
            <person name="Sailsbery J."/>
            <person name="Clay B."/>
            <person name="Brown D."/>
            <person name="John T."/>
            <person name="Oh Y."/>
            <person name="Young N."/>
            <person name="Fitzgerald M."/>
            <person name="Haas B.J."/>
            <person name="Zeng Q."/>
            <person name="Young S."/>
            <person name="Adiconis X."/>
            <person name="Fan L."/>
            <person name="Levin J.Z."/>
            <person name="Mitchell T.K."/>
            <person name="Okubara P.A."/>
            <person name="Farman M.L."/>
            <person name="Kohn L.M."/>
            <person name="Birren B."/>
            <person name="Ma L.-J."/>
            <person name="Dean R.A."/>
        </authorList>
    </citation>
    <scope>NUCLEOTIDE SEQUENCE</scope>
    <source>
        <strain evidence="3">R3-111a-1</strain>
    </source>
</reference>
<dbReference type="AlphaFoldDB" id="J3P764"/>
<feature type="compositionally biased region" description="Low complexity" evidence="1">
    <location>
        <begin position="473"/>
        <end position="489"/>
    </location>
</feature>
<feature type="region of interest" description="Disordered" evidence="1">
    <location>
        <begin position="67"/>
        <end position="126"/>
    </location>
</feature>
<organism evidence="2">
    <name type="scientific">Gaeumannomyces tritici (strain R3-111a-1)</name>
    <name type="common">Wheat and barley take-all root rot fungus</name>
    <name type="synonym">Gaeumannomyces graminis var. tritici</name>
    <dbReference type="NCBI Taxonomy" id="644352"/>
    <lineage>
        <taxon>Eukaryota</taxon>
        <taxon>Fungi</taxon>
        <taxon>Dikarya</taxon>
        <taxon>Ascomycota</taxon>
        <taxon>Pezizomycotina</taxon>
        <taxon>Sordariomycetes</taxon>
        <taxon>Sordariomycetidae</taxon>
        <taxon>Magnaporthales</taxon>
        <taxon>Magnaporthaceae</taxon>
        <taxon>Gaeumannomyces</taxon>
    </lineage>
</organism>
<dbReference type="EMBL" id="GL385399">
    <property type="protein sequence ID" value="EJT72495.1"/>
    <property type="molecule type" value="Genomic_DNA"/>
</dbReference>
<gene>
    <name evidence="3" type="primary">20349819</name>
    <name evidence="2" type="ORF">GGTG_09361</name>
</gene>
<dbReference type="GeneID" id="20349819"/>
<dbReference type="VEuPathDB" id="FungiDB:GGTG_09361"/>
<dbReference type="RefSeq" id="XP_009225469.1">
    <property type="nucleotide sequence ID" value="XM_009227205.1"/>
</dbReference>
<dbReference type="Proteomes" id="UP000006039">
    <property type="component" value="Unassembled WGS sequence"/>
</dbReference>
<reference evidence="4" key="1">
    <citation type="submission" date="2010-07" db="EMBL/GenBank/DDBJ databases">
        <title>The genome sequence of Gaeumannomyces graminis var. tritici strain R3-111a-1.</title>
        <authorList>
            <consortium name="The Broad Institute Genome Sequencing Platform"/>
            <person name="Ma L.-J."/>
            <person name="Dead R."/>
            <person name="Young S."/>
            <person name="Zeng Q."/>
            <person name="Koehrsen M."/>
            <person name="Alvarado L."/>
            <person name="Berlin A."/>
            <person name="Chapman S.B."/>
            <person name="Chen Z."/>
            <person name="Freedman E."/>
            <person name="Gellesch M."/>
            <person name="Goldberg J."/>
            <person name="Griggs A."/>
            <person name="Gujja S."/>
            <person name="Heilman E.R."/>
            <person name="Heiman D."/>
            <person name="Hepburn T."/>
            <person name="Howarth C."/>
            <person name="Jen D."/>
            <person name="Larson L."/>
            <person name="Mehta T."/>
            <person name="Neiman D."/>
            <person name="Pearson M."/>
            <person name="Roberts A."/>
            <person name="Saif S."/>
            <person name="Shea T."/>
            <person name="Shenoy N."/>
            <person name="Sisk P."/>
            <person name="Stolte C."/>
            <person name="Sykes S."/>
            <person name="Walk T."/>
            <person name="White J."/>
            <person name="Yandava C."/>
            <person name="Haas B."/>
            <person name="Nusbaum C."/>
            <person name="Birren B."/>
        </authorList>
    </citation>
    <scope>NUCLEOTIDE SEQUENCE [LARGE SCALE GENOMIC DNA]</scope>
    <source>
        <strain evidence="4">R3-111a-1</strain>
    </source>
</reference>
<evidence type="ECO:0000313" key="2">
    <source>
        <dbReference type="EMBL" id="EJT72495.1"/>
    </source>
</evidence>
<feature type="compositionally biased region" description="Polar residues" evidence="1">
    <location>
        <begin position="87"/>
        <end position="98"/>
    </location>
</feature>
<dbReference type="HOGENOM" id="CLU_473297_0_0_1"/>
<feature type="region of interest" description="Disordered" evidence="1">
    <location>
        <begin position="449"/>
        <end position="524"/>
    </location>
</feature>
<feature type="region of interest" description="Disordered" evidence="1">
    <location>
        <begin position="541"/>
        <end position="576"/>
    </location>
</feature>
<feature type="region of interest" description="Disordered" evidence="1">
    <location>
        <begin position="275"/>
        <end position="388"/>
    </location>
</feature>
<evidence type="ECO:0000313" key="3">
    <source>
        <dbReference type="EnsemblFungi" id="EJT72495"/>
    </source>
</evidence>
<feature type="compositionally biased region" description="Low complexity" evidence="1">
    <location>
        <begin position="200"/>
        <end position="209"/>
    </location>
</feature>
<protein>
    <submittedName>
        <fullName evidence="2 3">Uncharacterized protein</fullName>
    </submittedName>
</protein>
<feature type="compositionally biased region" description="Gly residues" evidence="1">
    <location>
        <begin position="282"/>
        <end position="291"/>
    </location>
</feature>
<sequence length="576" mass="59830">MCQQFQKKYALCSHSRKTTACRCKSRILRRLRSFNRSAVDDCEDLTISETVITNVICPACEDEQRRGRLSRELSSSSSSSRTESRLHGQSSRGTNTNKELPPTPPHPHTSAGAGVGAGAQSHTGGARPLGVAATVAPSSLASVGTGDLVALDRGTSRAVPLAAPSRPAVVVSVGGGGGASERQATVHGRATLDMAGTSGGATASASASARRVDHMATTTTTTTNPFTARAATDPRTYRPAAQSPCMAALVKQRNGQFGAYRVGMETASADVSRLLRCPHSSSGGGVPTGSRGGRRVDETLPGVTPHPASSGGSFFPQWQQPRDSGNSARPDSSSPCPQAAADDEPPAMVHELDTVRPATSSSSSSSSHDDGDDDDEPDFSRGLDRSDSLFLPTARDPLYIATDNQAAVTSATGFLPRELLVGQPVRRVPVPTPTARAVAVAVAHPVHPAPAAVDNRTSLPSARRQAEQEQEQRAVTSGSSSARRSNASSRRGRAAGSPPPQPQQHHHHHHRGYGHDLQAGTEPRAPSDVCLQFAGVAASYSTAAGSGTGSGTGIGAAPRRRPSWHTGDDDCGIYNA</sequence>